<feature type="transmembrane region" description="Helical" evidence="7">
    <location>
        <begin position="120"/>
        <end position="140"/>
    </location>
</feature>
<dbReference type="SUPFAM" id="SSF103473">
    <property type="entry name" value="MFS general substrate transporter"/>
    <property type="match status" value="1"/>
</dbReference>
<keyword evidence="5 7" id="KW-1133">Transmembrane helix</keyword>
<evidence type="ECO:0000256" key="3">
    <source>
        <dbReference type="ARBA" id="ARBA00022448"/>
    </source>
</evidence>
<dbReference type="InterPro" id="IPR005828">
    <property type="entry name" value="MFS_sugar_transport-like"/>
</dbReference>
<feature type="transmembrane region" description="Helical" evidence="7">
    <location>
        <begin position="274"/>
        <end position="295"/>
    </location>
</feature>
<comment type="similarity">
    <text evidence="2">Belongs to the major facilitator superfamily.</text>
</comment>
<comment type="caution">
    <text evidence="8">The sequence shown here is derived from an EMBL/GenBank/DDBJ whole genome shotgun (WGS) entry which is preliminary data.</text>
</comment>
<proteinExistence type="inferred from homology"/>
<dbReference type="Gene3D" id="1.20.1250.20">
    <property type="entry name" value="MFS general substrate transporter like domains"/>
    <property type="match status" value="1"/>
</dbReference>
<accession>A0A9Q0MVB2</accession>
<dbReference type="Proteomes" id="UP001151699">
    <property type="component" value="Chromosome X"/>
</dbReference>
<protein>
    <submittedName>
        <fullName evidence="8">Synaptic vesicle glycoprotein 2B</fullName>
    </submittedName>
</protein>
<evidence type="ECO:0000256" key="6">
    <source>
        <dbReference type="ARBA" id="ARBA00023136"/>
    </source>
</evidence>
<evidence type="ECO:0000256" key="5">
    <source>
        <dbReference type="ARBA" id="ARBA00022989"/>
    </source>
</evidence>
<evidence type="ECO:0000313" key="8">
    <source>
        <dbReference type="EMBL" id="KAJ6637984.1"/>
    </source>
</evidence>
<comment type="subcellular location">
    <subcellularLocation>
        <location evidence="1">Membrane</location>
        <topology evidence="1">Multi-pass membrane protein</topology>
    </subcellularLocation>
</comment>
<keyword evidence="6 7" id="KW-0472">Membrane</keyword>
<keyword evidence="3" id="KW-0813">Transport</keyword>
<feature type="transmembrane region" description="Helical" evidence="7">
    <location>
        <begin position="302"/>
        <end position="321"/>
    </location>
</feature>
<dbReference type="PANTHER" id="PTHR23511:SF37">
    <property type="entry name" value="MAJOR FACILITATOR SUPERFAMILY (MFS) PROFILE DOMAIN-CONTAINING PROTEIN-RELATED"/>
    <property type="match status" value="1"/>
</dbReference>
<feature type="non-terminal residue" evidence="8">
    <location>
        <position position="1"/>
    </location>
</feature>
<dbReference type="Pfam" id="PF00083">
    <property type="entry name" value="Sugar_tr"/>
    <property type="match status" value="1"/>
</dbReference>
<reference evidence="8" key="1">
    <citation type="submission" date="2022-07" db="EMBL/GenBank/DDBJ databases">
        <authorList>
            <person name="Trinca V."/>
            <person name="Uliana J.V.C."/>
            <person name="Torres T.T."/>
            <person name="Ward R.J."/>
            <person name="Monesi N."/>
        </authorList>
    </citation>
    <scope>NUCLEOTIDE SEQUENCE</scope>
    <source>
        <strain evidence="8">HSMRA1968</strain>
        <tissue evidence="8">Whole embryos</tissue>
    </source>
</reference>
<evidence type="ECO:0000313" key="9">
    <source>
        <dbReference type="Proteomes" id="UP001151699"/>
    </source>
</evidence>
<dbReference type="PANTHER" id="PTHR23511">
    <property type="entry name" value="SYNAPTIC VESICLE GLYCOPROTEIN 2"/>
    <property type="match status" value="1"/>
</dbReference>
<evidence type="ECO:0000256" key="1">
    <source>
        <dbReference type="ARBA" id="ARBA00004141"/>
    </source>
</evidence>
<dbReference type="GO" id="GO:0022857">
    <property type="term" value="F:transmembrane transporter activity"/>
    <property type="evidence" value="ECO:0007669"/>
    <property type="project" value="InterPro"/>
</dbReference>
<gene>
    <name evidence="8" type="primary">Sv2b_2</name>
    <name evidence="8" type="ORF">Bhyg_10715</name>
</gene>
<organism evidence="8 9">
    <name type="scientific">Pseudolycoriella hygida</name>
    <dbReference type="NCBI Taxonomy" id="35572"/>
    <lineage>
        <taxon>Eukaryota</taxon>
        <taxon>Metazoa</taxon>
        <taxon>Ecdysozoa</taxon>
        <taxon>Arthropoda</taxon>
        <taxon>Hexapoda</taxon>
        <taxon>Insecta</taxon>
        <taxon>Pterygota</taxon>
        <taxon>Neoptera</taxon>
        <taxon>Endopterygota</taxon>
        <taxon>Diptera</taxon>
        <taxon>Nematocera</taxon>
        <taxon>Sciaroidea</taxon>
        <taxon>Sciaridae</taxon>
        <taxon>Pseudolycoriella</taxon>
    </lineage>
</organism>
<evidence type="ECO:0000256" key="2">
    <source>
        <dbReference type="ARBA" id="ARBA00008335"/>
    </source>
</evidence>
<name>A0A9Q0MVB2_9DIPT</name>
<evidence type="ECO:0000256" key="7">
    <source>
        <dbReference type="SAM" id="Phobius"/>
    </source>
</evidence>
<feature type="transmembrane region" description="Helical" evidence="7">
    <location>
        <begin position="327"/>
        <end position="350"/>
    </location>
</feature>
<dbReference type="AlphaFoldDB" id="A0A9Q0MVB2"/>
<keyword evidence="4 7" id="KW-0812">Transmembrane</keyword>
<sequence length="389" mass="43101">EIKMPPDNKEIFVISNVGLHAELDKVDSGTKKTSFEDALKLSGFGNVQIIVLLVCGLILMAVINETMGMAIIIPAAQCDLALSSTRKGVISAVSFIACGWIILPMSWSIQITDEFFYRPWRLLLIINALPGFIGAIWLYYLPESGKYLLSQGNDTEALNILKWVYKTNNRGKDKEFPVQYLLSEFDKEHYQKVHMNDGRFAFIVSFWEQTVPLLKKPIRSAGMGLWFPHIQNQISFKNETVDQTVCQILEEGFRFTRFDLTTNLGCDDTVNTKAFVDSITLGAFYVVGYVVYALFIKSLGRGAILITSLFGSGISGLALQWTTQPIAIVIFFCTHIVLSGICVSVTNGAVVDIIPTHFRGMAVCIVLMFGRLGSIVGSNIIGAILEDVP</sequence>
<keyword evidence="9" id="KW-1185">Reference proteome</keyword>
<dbReference type="InterPro" id="IPR036259">
    <property type="entry name" value="MFS_trans_sf"/>
</dbReference>
<dbReference type="EMBL" id="WJQU01000003">
    <property type="protein sequence ID" value="KAJ6637984.1"/>
    <property type="molecule type" value="Genomic_DNA"/>
</dbReference>
<dbReference type="OrthoDB" id="10262656at2759"/>
<feature type="transmembrane region" description="Helical" evidence="7">
    <location>
        <begin position="49"/>
        <end position="76"/>
    </location>
</feature>
<feature type="transmembrane region" description="Helical" evidence="7">
    <location>
        <begin position="362"/>
        <end position="385"/>
    </location>
</feature>
<dbReference type="GO" id="GO:0016020">
    <property type="term" value="C:membrane"/>
    <property type="evidence" value="ECO:0007669"/>
    <property type="project" value="UniProtKB-SubCell"/>
</dbReference>
<evidence type="ECO:0000256" key="4">
    <source>
        <dbReference type="ARBA" id="ARBA00022692"/>
    </source>
</evidence>
<feature type="transmembrane region" description="Helical" evidence="7">
    <location>
        <begin position="88"/>
        <end position="108"/>
    </location>
</feature>